<keyword evidence="5" id="KW-0804">Transcription</keyword>
<dbReference type="PROSITE" id="PS51755">
    <property type="entry name" value="OMPR_PHOB"/>
    <property type="match status" value="1"/>
</dbReference>
<dbReference type="PANTHER" id="PTHR35807">
    <property type="entry name" value="TRANSCRIPTIONAL REGULATOR REDD-RELATED"/>
    <property type="match status" value="1"/>
</dbReference>
<evidence type="ECO:0000256" key="6">
    <source>
        <dbReference type="PROSITE-ProRule" id="PRU01091"/>
    </source>
</evidence>
<evidence type="ECO:0000256" key="1">
    <source>
        <dbReference type="ARBA" id="ARBA00005820"/>
    </source>
</evidence>
<dbReference type="InterPro" id="IPR011990">
    <property type="entry name" value="TPR-like_helical_dom_sf"/>
</dbReference>
<reference evidence="9 10" key="1">
    <citation type="journal article" date="2012" name="J. Bacteriol.">
        <title>Genome sequence of the bacterium Streptomyces davawensis JCM 4913 and heterologous production of the unique antibiotic roseoflavin.</title>
        <authorList>
            <person name="Jankowitsch F."/>
            <person name="Schwarz J."/>
            <person name="Ruckert C."/>
            <person name="Gust B."/>
            <person name="Szczepanowski R."/>
            <person name="Blom J."/>
            <person name="Pelzer S."/>
            <person name="Kalinowski J."/>
            <person name="Mack M."/>
        </authorList>
    </citation>
    <scope>NUCLEOTIDE SEQUENCE [LARGE SCALE GENOMIC DNA]</scope>
    <source>
        <strain evidence="10">DSM 101723 / JCM 4913 / KCC S-0913 / 768</strain>
    </source>
</reference>
<dbReference type="STRING" id="1214101.BN159_0180"/>
<feature type="region of interest" description="Disordered" evidence="7">
    <location>
        <begin position="275"/>
        <end position="300"/>
    </location>
</feature>
<evidence type="ECO:0000256" key="3">
    <source>
        <dbReference type="ARBA" id="ARBA00023015"/>
    </source>
</evidence>
<keyword evidence="4 6" id="KW-0238">DNA-binding</keyword>
<dbReference type="SMART" id="SM00862">
    <property type="entry name" value="Trans_reg_C"/>
    <property type="match status" value="1"/>
</dbReference>
<dbReference type="SUPFAM" id="SSF48452">
    <property type="entry name" value="TPR-like"/>
    <property type="match status" value="1"/>
</dbReference>
<name>K4QW02_STRDJ</name>
<dbReference type="GO" id="GO:0003677">
    <property type="term" value="F:DNA binding"/>
    <property type="evidence" value="ECO:0007669"/>
    <property type="project" value="UniProtKB-UniRule"/>
</dbReference>
<accession>K4QW02</accession>
<dbReference type="GO" id="GO:0000160">
    <property type="term" value="P:phosphorelay signal transduction system"/>
    <property type="evidence" value="ECO:0007669"/>
    <property type="project" value="UniProtKB-KW"/>
</dbReference>
<dbReference type="InterPro" id="IPR016032">
    <property type="entry name" value="Sig_transdc_resp-reg_C-effctor"/>
</dbReference>
<dbReference type="EMBL" id="HE971709">
    <property type="protein sequence ID" value="CCK24559.1"/>
    <property type="molecule type" value="Genomic_DNA"/>
</dbReference>
<dbReference type="eggNOG" id="COG3629">
    <property type="taxonomic scope" value="Bacteria"/>
</dbReference>
<feature type="DNA-binding region" description="OmpR/PhoB-type" evidence="6">
    <location>
        <begin position="1"/>
        <end position="98"/>
    </location>
</feature>
<keyword evidence="2" id="KW-0902">Two-component regulatory system</keyword>
<sequence length="300" mass="32678">MNHLRFSVLGPVRAWIRTEEIRLGPPQQQAVLATLILAEGTPVSVPALADALWAGSAPATAVGTIRTHVYRLRQALEPACTSASSVIRSRGDSYSLATTVHNCDLKAFRSLTSKADRARREGCLRDVARHLHHALTLWQGEALQGLPGPRADAHRHVLEHLRLQAQTDRLAAELELGSTTAAAVDLQQLVARHPFDERLRTLLMLAHYRSGRQAAGLAVYDEAQRLLAQELGIDPGPELQEMHHRVLRADPTLLHSAQAPAASPTAHVQACAAISSTASRDRPARSAHRRNRLRCTGPAN</sequence>
<dbReference type="InterPro" id="IPR036388">
    <property type="entry name" value="WH-like_DNA-bd_sf"/>
</dbReference>
<dbReference type="InterPro" id="IPR051677">
    <property type="entry name" value="AfsR-DnrI-RedD_regulator"/>
</dbReference>
<dbReference type="InterPro" id="IPR005158">
    <property type="entry name" value="BTAD"/>
</dbReference>
<evidence type="ECO:0000313" key="10">
    <source>
        <dbReference type="Proteomes" id="UP000008043"/>
    </source>
</evidence>
<dbReference type="Gene3D" id="1.10.10.10">
    <property type="entry name" value="Winged helix-like DNA-binding domain superfamily/Winged helix DNA-binding domain"/>
    <property type="match status" value="1"/>
</dbReference>
<dbReference type="Proteomes" id="UP000008043">
    <property type="component" value="Chromosome"/>
</dbReference>
<evidence type="ECO:0000313" key="9">
    <source>
        <dbReference type="EMBL" id="CCK24559.1"/>
    </source>
</evidence>
<dbReference type="Pfam" id="PF03704">
    <property type="entry name" value="BTAD"/>
    <property type="match status" value="1"/>
</dbReference>
<evidence type="ECO:0000256" key="2">
    <source>
        <dbReference type="ARBA" id="ARBA00023012"/>
    </source>
</evidence>
<evidence type="ECO:0000256" key="5">
    <source>
        <dbReference type="ARBA" id="ARBA00023163"/>
    </source>
</evidence>
<keyword evidence="10" id="KW-1185">Reference proteome</keyword>
<dbReference type="InterPro" id="IPR001867">
    <property type="entry name" value="OmpR/PhoB-type_DNA-bd"/>
</dbReference>
<dbReference type="HOGENOM" id="CLU_004665_0_0_11"/>
<keyword evidence="3" id="KW-0805">Transcription regulation</keyword>
<proteinExistence type="inferred from homology"/>
<dbReference type="KEGG" id="sdv:BN159_0180"/>
<protein>
    <recommendedName>
        <fullName evidence="8">OmpR/PhoB-type domain-containing protein</fullName>
    </recommendedName>
</protein>
<comment type="similarity">
    <text evidence="1">Belongs to the AfsR/DnrI/RedD regulatory family.</text>
</comment>
<evidence type="ECO:0000256" key="7">
    <source>
        <dbReference type="SAM" id="MobiDB-lite"/>
    </source>
</evidence>
<dbReference type="Gene3D" id="1.25.40.10">
    <property type="entry name" value="Tetratricopeptide repeat domain"/>
    <property type="match status" value="1"/>
</dbReference>
<dbReference type="Pfam" id="PF00486">
    <property type="entry name" value="Trans_reg_C"/>
    <property type="match status" value="1"/>
</dbReference>
<dbReference type="AlphaFoldDB" id="K4QW02"/>
<organism evidence="9 10">
    <name type="scientific">Streptomyces davaonensis (strain DSM 101723 / JCM 4913 / KCC S-0913 / 768)</name>
    <dbReference type="NCBI Taxonomy" id="1214101"/>
    <lineage>
        <taxon>Bacteria</taxon>
        <taxon>Bacillati</taxon>
        <taxon>Actinomycetota</taxon>
        <taxon>Actinomycetes</taxon>
        <taxon>Kitasatosporales</taxon>
        <taxon>Streptomycetaceae</taxon>
        <taxon>Streptomyces</taxon>
    </lineage>
</organism>
<dbReference type="SMART" id="SM01043">
    <property type="entry name" value="BTAD"/>
    <property type="match status" value="1"/>
</dbReference>
<feature type="domain" description="OmpR/PhoB-type" evidence="8">
    <location>
        <begin position="1"/>
        <end position="98"/>
    </location>
</feature>
<dbReference type="RefSeq" id="WP_015654964.1">
    <property type="nucleotide sequence ID" value="NC_020504.1"/>
</dbReference>
<dbReference type="SUPFAM" id="SSF46894">
    <property type="entry name" value="C-terminal effector domain of the bipartite response regulators"/>
    <property type="match status" value="1"/>
</dbReference>
<dbReference type="PATRIC" id="fig|1214101.3.peg.176"/>
<dbReference type="CDD" id="cd15831">
    <property type="entry name" value="BTAD"/>
    <property type="match status" value="1"/>
</dbReference>
<dbReference type="OrthoDB" id="4336084at2"/>
<evidence type="ECO:0000259" key="8">
    <source>
        <dbReference type="PROSITE" id="PS51755"/>
    </source>
</evidence>
<gene>
    <name evidence="9" type="ORF">BN159_0180</name>
</gene>
<dbReference type="PANTHER" id="PTHR35807:SF1">
    <property type="entry name" value="TRANSCRIPTIONAL REGULATOR REDD"/>
    <property type="match status" value="1"/>
</dbReference>
<dbReference type="GO" id="GO:0006355">
    <property type="term" value="P:regulation of DNA-templated transcription"/>
    <property type="evidence" value="ECO:0007669"/>
    <property type="project" value="InterPro"/>
</dbReference>
<evidence type="ECO:0000256" key="4">
    <source>
        <dbReference type="ARBA" id="ARBA00023125"/>
    </source>
</evidence>